<evidence type="ECO:0000313" key="6">
    <source>
        <dbReference type="Proteomes" id="UP000485058"/>
    </source>
</evidence>
<dbReference type="Proteomes" id="UP000485058">
    <property type="component" value="Unassembled WGS sequence"/>
</dbReference>
<evidence type="ECO:0000313" key="5">
    <source>
        <dbReference type="EMBL" id="GFH16337.1"/>
    </source>
</evidence>
<keyword evidence="5" id="KW-0030">Aminoacyl-tRNA synthetase</keyword>
<dbReference type="GO" id="GO:0004824">
    <property type="term" value="F:lysine-tRNA ligase activity"/>
    <property type="evidence" value="ECO:0007669"/>
    <property type="project" value="TreeGrafter"/>
</dbReference>
<dbReference type="PANTHER" id="PTHR42918">
    <property type="entry name" value="LYSYL-TRNA SYNTHETASE"/>
    <property type="match status" value="1"/>
</dbReference>
<dbReference type="AlphaFoldDB" id="A0A699Z1E5"/>
<gene>
    <name evidence="5" type="ORF">HaLaN_12734</name>
</gene>
<keyword evidence="1" id="KW-0436">Ligase</keyword>
<reference evidence="5 6" key="1">
    <citation type="submission" date="2020-02" db="EMBL/GenBank/DDBJ databases">
        <title>Draft genome sequence of Haematococcus lacustris strain NIES-144.</title>
        <authorList>
            <person name="Morimoto D."/>
            <person name="Nakagawa S."/>
            <person name="Yoshida T."/>
            <person name="Sawayama S."/>
        </authorList>
    </citation>
    <scope>NUCLEOTIDE SEQUENCE [LARGE SCALE GENOMIC DNA]</scope>
    <source>
        <strain evidence="5 6">NIES-144</strain>
    </source>
</reference>
<protein>
    <submittedName>
        <fullName evidence="5">Lysyl-tRNA synthetase</fullName>
    </submittedName>
</protein>
<name>A0A699Z1E5_HAELA</name>
<dbReference type="PANTHER" id="PTHR42918:SF15">
    <property type="entry name" value="LYSINE--TRNA LIGASE, CHLOROPLASTIC_MITOCHONDRIAL"/>
    <property type="match status" value="1"/>
</dbReference>
<feature type="non-terminal residue" evidence="5">
    <location>
        <position position="120"/>
    </location>
</feature>
<evidence type="ECO:0000259" key="4">
    <source>
        <dbReference type="Pfam" id="PF00152"/>
    </source>
</evidence>
<keyword evidence="2" id="KW-0547">Nucleotide-binding</keyword>
<dbReference type="EMBL" id="BLLF01000981">
    <property type="protein sequence ID" value="GFH16337.1"/>
    <property type="molecule type" value="Genomic_DNA"/>
</dbReference>
<keyword evidence="3" id="KW-0067">ATP-binding</keyword>
<accession>A0A699Z1E5</accession>
<proteinExistence type="predicted"/>
<dbReference type="SUPFAM" id="SSF55681">
    <property type="entry name" value="Class II aaRS and biotin synthetases"/>
    <property type="match status" value="1"/>
</dbReference>
<feature type="non-terminal residue" evidence="5">
    <location>
        <position position="1"/>
    </location>
</feature>
<evidence type="ECO:0000256" key="3">
    <source>
        <dbReference type="ARBA" id="ARBA00022840"/>
    </source>
</evidence>
<dbReference type="InterPro" id="IPR004364">
    <property type="entry name" value="Aa-tRNA-synt_II"/>
</dbReference>
<feature type="domain" description="Aminoacyl-tRNA synthetase class II (D/K/N)" evidence="4">
    <location>
        <begin position="26"/>
        <end position="92"/>
    </location>
</feature>
<evidence type="ECO:0000256" key="1">
    <source>
        <dbReference type="ARBA" id="ARBA00022598"/>
    </source>
</evidence>
<sequence>MRAFHPGTTQRAIVVGIVWMVTYGAQFTSVELYQAYADYTDMMALAEALIRDCAQAVTGGLQVEYQGLQLDFSQPFRRVSMNQLVLEACGLDVMALEASPGGEEGLRAAREAGMQALRDK</sequence>
<dbReference type="InterPro" id="IPR045864">
    <property type="entry name" value="aa-tRNA-synth_II/BPL/LPL"/>
</dbReference>
<dbReference type="Gene3D" id="3.30.930.10">
    <property type="entry name" value="Bira Bifunctional Protein, Domain 2"/>
    <property type="match status" value="1"/>
</dbReference>
<dbReference type="GO" id="GO:0005524">
    <property type="term" value="F:ATP binding"/>
    <property type="evidence" value="ECO:0007669"/>
    <property type="project" value="InterPro"/>
</dbReference>
<dbReference type="GO" id="GO:0006430">
    <property type="term" value="P:lysyl-tRNA aminoacylation"/>
    <property type="evidence" value="ECO:0007669"/>
    <property type="project" value="TreeGrafter"/>
</dbReference>
<comment type="caution">
    <text evidence="5">The sequence shown here is derived from an EMBL/GenBank/DDBJ whole genome shotgun (WGS) entry which is preliminary data.</text>
</comment>
<dbReference type="GO" id="GO:0000049">
    <property type="term" value="F:tRNA binding"/>
    <property type="evidence" value="ECO:0007669"/>
    <property type="project" value="TreeGrafter"/>
</dbReference>
<dbReference type="GO" id="GO:0005829">
    <property type="term" value="C:cytosol"/>
    <property type="evidence" value="ECO:0007669"/>
    <property type="project" value="TreeGrafter"/>
</dbReference>
<evidence type="ECO:0000256" key="2">
    <source>
        <dbReference type="ARBA" id="ARBA00022741"/>
    </source>
</evidence>
<dbReference type="Pfam" id="PF00152">
    <property type="entry name" value="tRNA-synt_2"/>
    <property type="match status" value="1"/>
</dbReference>
<organism evidence="5 6">
    <name type="scientific">Haematococcus lacustris</name>
    <name type="common">Green alga</name>
    <name type="synonym">Haematococcus pluvialis</name>
    <dbReference type="NCBI Taxonomy" id="44745"/>
    <lineage>
        <taxon>Eukaryota</taxon>
        <taxon>Viridiplantae</taxon>
        <taxon>Chlorophyta</taxon>
        <taxon>core chlorophytes</taxon>
        <taxon>Chlorophyceae</taxon>
        <taxon>CS clade</taxon>
        <taxon>Chlamydomonadales</taxon>
        <taxon>Haematococcaceae</taxon>
        <taxon>Haematococcus</taxon>
    </lineage>
</organism>
<keyword evidence="6" id="KW-1185">Reference proteome</keyword>